<keyword evidence="5 6" id="KW-0472">Membrane</keyword>
<feature type="transmembrane region" description="Helical" evidence="6">
    <location>
        <begin position="342"/>
        <end position="365"/>
    </location>
</feature>
<proteinExistence type="predicted"/>
<feature type="transmembrane region" description="Helical" evidence="6">
    <location>
        <begin position="371"/>
        <end position="390"/>
    </location>
</feature>
<name>A0ABR5P4Q8_9LACO</name>
<evidence type="ECO:0000313" key="7">
    <source>
        <dbReference type="EMBL" id="KRK92132.1"/>
    </source>
</evidence>
<evidence type="ECO:0000256" key="4">
    <source>
        <dbReference type="ARBA" id="ARBA00022989"/>
    </source>
</evidence>
<evidence type="ECO:0000256" key="5">
    <source>
        <dbReference type="ARBA" id="ARBA00023136"/>
    </source>
</evidence>
<protein>
    <submittedName>
        <fullName evidence="7">Polysaccharide biosynthesis protein</fullName>
    </submittedName>
</protein>
<evidence type="ECO:0000256" key="1">
    <source>
        <dbReference type="ARBA" id="ARBA00004651"/>
    </source>
</evidence>
<dbReference type="PANTHER" id="PTHR30250">
    <property type="entry name" value="PST FAMILY PREDICTED COLANIC ACID TRANSPORTER"/>
    <property type="match status" value="1"/>
</dbReference>
<feature type="transmembrane region" description="Helical" evidence="6">
    <location>
        <begin position="402"/>
        <end position="422"/>
    </location>
</feature>
<evidence type="ECO:0000256" key="6">
    <source>
        <dbReference type="SAM" id="Phobius"/>
    </source>
</evidence>
<keyword evidence="4 6" id="KW-1133">Transmembrane helix</keyword>
<comment type="subcellular location">
    <subcellularLocation>
        <location evidence="1">Cell membrane</location>
        <topology evidence="1">Multi-pass membrane protein</topology>
    </subcellularLocation>
</comment>
<dbReference type="PANTHER" id="PTHR30250:SF26">
    <property type="entry name" value="PSMA PROTEIN"/>
    <property type="match status" value="1"/>
</dbReference>
<feature type="transmembrane region" description="Helical" evidence="6">
    <location>
        <begin position="428"/>
        <end position="447"/>
    </location>
</feature>
<keyword evidence="8" id="KW-1185">Reference proteome</keyword>
<evidence type="ECO:0000313" key="8">
    <source>
        <dbReference type="Proteomes" id="UP000051379"/>
    </source>
</evidence>
<feature type="transmembrane region" description="Helical" evidence="6">
    <location>
        <begin position="52"/>
        <end position="71"/>
    </location>
</feature>
<dbReference type="InterPro" id="IPR048122">
    <property type="entry name" value="WZX-like"/>
</dbReference>
<evidence type="ECO:0000256" key="3">
    <source>
        <dbReference type="ARBA" id="ARBA00022692"/>
    </source>
</evidence>
<keyword evidence="3 6" id="KW-0812">Transmembrane</keyword>
<reference evidence="7 8" key="1">
    <citation type="journal article" date="2015" name="Genome Announc.">
        <title>Expanding the biotechnology potential of lactobacilli through comparative genomics of 213 strains and associated genera.</title>
        <authorList>
            <person name="Sun Z."/>
            <person name="Harris H.M."/>
            <person name="McCann A."/>
            <person name="Guo C."/>
            <person name="Argimon S."/>
            <person name="Zhang W."/>
            <person name="Yang X."/>
            <person name="Jeffery I.B."/>
            <person name="Cooney J.C."/>
            <person name="Kagawa T.F."/>
            <person name="Liu W."/>
            <person name="Song Y."/>
            <person name="Salvetti E."/>
            <person name="Wrobel A."/>
            <person name="Rasinkangas P."/>
            <person name="Parkhill J."/>
            <person name="Rea M.C."/>
            <person name="O'Sullivan O."/>
            <person name="Ritari J."/>
            <person name="Douillard F.P."/>
            <person name="Paul Ross R."/>
            <person name="Yang R."/>
            <person name="Briner A.E."/>
            <person name="Felis G.E."/>
            <person name="de Vos W.M."/>
            <person name="Barrangou R."/>
            <person name="Klaenhammer T.R."/>
            <person name="Caufield P.W."/>
            <person name="Cui Y."/>
            <person name="Zhang H."/>
            <person name="O'Toole P.W."/>
        </authorList>
    </citation>
    <scope>NUCLEOTIDE SEQUENCE [LARGE SCALE GENOMIC DNA]</scope>
    <source>
        <strain evidence="7 8">JCM 17355</strain>
    </source>
</reference>
<dbReference type="Proteomes" id="UP000051379">
    <property type="component" value="Unassembled WGS sequence"/>
</dbReference>
<feature type="transmembrane region" description="Helical" evidence="6">
    <location>
        <begin position="281"/>
        <end position="302"/>
    </location>
</feature>
<dbReference type="InterPro" id="IPR050833">
    <property type="entry name" value="Poly_Biosynth_Transport"/>
</dbReference>
<accession>A0ABR5P4Q8</accession>
<gene>
    <name evidence="7" type="ORF">FC88_GL000966</name>
</gene>
<organism evidence="7 8">
    <name type="scientific">Companilactobacillus futsaii JCM 17355</name>
    <dbReference type="NCBI Taxonomy" id="1423818"/>
    <lineage>
        <taxon>Bacteria</taxon>
        <taxon>Bacillati</taxon>
        <taxon>Bacillota</taxon>
        <taxon>Bacilli</taxon>
        <taxon>Lactobacillales</taxon>
        <taxon>Lactobacillaceae</taxon>
        <taxon>Companilactobacillus</taxon>
    </lineage>
</organism>
<evidence type="ECO:0000256" key="2">
    <source>
        <dbReference type="ARBA" id="ARBA00022475"/>
    </source>
</evidence>
<feature type="transmembrane region" description="Helical" evidence="6">
    <location>
        <begin position="117"/>
        <end position="138"/>
    </location>
</feature>
<comment type="caution">
    <text evidence="7">The sequence shown here is derived from an EMBL/GenBank/DDBJ whole genome shotgun (WGS) entry which is preliminary data.</text>
</comment>
<dbReference type="EMBL" id="AZDO01000114">
    <property type="protein sequence ID" value="KRK92132.1"/>
    <property type="molecule type" value="Genomic_DNA"/>
</dbReference>
<feature type="transmembrane region" description="Helical" evidence="6">
    <location>
        <begin position="150"/>
        <end position="173"/>
    </location>
</feature>
<feature type="transmembrane region" description="Helical" evidence="6">
    <location>
        <begin position="21"/>
        <end position="46"/>
    </location>
</feature>
<sequence>MKLFWINGELDMKIKASKMDVIWSYVGTIFSLSSGFILLPFILIFLNNDQVGMWYIFLAINGLVNLFDFGFNSTFARNIAYAWSGATEVSKMGAKFSHSSKVNYRLLKVLITTSKTLYGFISLIAFLFVSTIGTLYMLHISKDLVGYDHIVAWTIFCISLFLNLYMGYFAALLRGVGAISIINRATIFSKLSQLLISIILLALNFNLVALSIGFLTNGLVLRYLCRYGFYNYKKMNEHLAAIQEPVTKSDIKKSIRIVSYNAFRDGLVALSNYLTTQASSIIASLFFTLAQTGVYSISLQFANAVSNISASMIFAYHPTLQSAYVNKDSDTERNVISKGLSVLYALSLIGTIAVIVVAFPVLHIIKPDKVFSTPIFIGLSIYTFLWQQQSCSAAYISNTNRVPYMPAFVVSSICGVLLTLIITKFMNIGIWSLIIGPLIVQGLYNNWKWTHVVMQRLNTTLLVTLKNGYHYWIKTLIGKLKTNS</sequence>
<dbReference type="NCBIfam" id="NF041503">
    <property type="entry name" value="WZX_like"/>
    <property type="match status" value="1"/>
</dbReference>
<feature type="transmembrane region" description="Helical" evidence="6">
    <location>
        <begin position="194"/>
        <end position="214"/>
    </location>
</feature>
<keyword evidence="2" id="KW-1003">Cell membrane</keyword>